<dbReference type="InterPro" id="IPR000801">
    <property type="entry name" value="Esterase-like"/>
</dbReference>
<dbReference type="STRING" id="405948.SACE_3907"/>
<accession>A4FGK3</accession>
<sequence length="248" mass="26603">MPAIIYEQVRSEHRQTDVRLYTAHPSGLERTKGLPVVLYLHGRDGIDPTPIPYDTLAALEREYRDGAIPAFAFVVVDGGYNAYWTDGSANGDLSSMLTEELPRWLRERGLGDDEGRPFAVAGISTGGFGALNYAIARQAAGNPVSAVAELAPALPVTWEHMSEKGVFGSEEQWRHADPLAHLDKLGDVPVGVWVGDTDPFLPGAERLVAEHTDIPVASVLPGGHDGSVFDVVGADMVRFLADHVPAAG</sequence>
<dbReference type="Pfam" id="PF00756">
    <property type="entry name" value="Esterase"/>
    <property type="match status" value="1"/>
</dbReference>
<dbReference type="PANTHER" id="PTHR48098:SF1">
    <property type="entry name" value="DIACYLGLYCEROL ACYLTRANSFERASE_MYCOLYLTRANSFERASE AG85A"/>
    <property type="match status" value="1"/>
</dbReference>
<dbReference type="ESTHER" id="sacen-a4fgk3">
    <property type="family name" value="A85-IroE-IroD-Fes-Yiel"/>
</dbReference>
<reference evidence="1 2" key="1">
    <citation type="journal article" date="2007" name="Nat. Biotechnol.">
        <title>Complete genome sequence of the erythromycin-producing bacterium Saccharopolyspora erythraea NRRL23338.</title>
        <authorList>
            <person name="Oliynyk M."/>
            <person name="Samborskyy M."/>
            <person name="Lester J.B."/>
            <person name="Mironenko T."/>
            <person name="Scott N."/>
            <person name="Dickens S."/>
            <person name="Haydock S.F."/>
            <person name="Leadlay P.F."/>
        </authorList>
    </citation>
    <scope>NUCLEOTIDE SEQUENCE [LARGE SCALE GENOMIC DNA]</scope>
    <source>
        <strain evidence="2">ATCC 11635 / DSM 40517 / JCM 4748 / NBRC 13426 / NCIMB 8594 / NRRL 2338</strain>
    </source>
</reference>
<dbReference type="EMBL" id="AM420293">
    <property type="protein sequence ID" value="CAM03178.1"/>
    <property type="molecule type" value="Genomic_DNA"/>
</dbReference>
<evidence type="ECO:0000313" key="2">
    <source>
        <dbReference type="Proteomes" id="UP000006728"/>
    </source>
</evidence>
<dbReference type="InterPro" id="IPR050583">
    <property type="entry name" value="Mycobacterial_A85_antigen"/>
</dbReference>
<name>A4FGK3_SACEN</name>
<dbReference type="Proteomes" id="UP000006728">
    <property type="component" value="Chromosome"/>
</dbReference>
<protein>
    <recommendedName>
        <fullName evidence="3">Esterase</fullName>
    </recommendedName>
</protein>
<dbReference type="GO" id="GO:0016747">
    <property type="term" value="F:acyltransferase activity, transferring groups other than amino-acyl groups"/>
    <property type="evidence" value="ECO:0007669"/>
    <property type="project" value="TreeGrafter"/>
</dbReference>
<evidence type="ECO:0000313" key="1">
    <source>
        <dbReference type="EMBL" id="CAM03178.1"/>
    </source>
</evidence>
<dbReference type="PANTHER" id="PTHR48098">
    <property type="entry name" value="ENTEROCHELIN ESTERASE-RELATED"/>
    <property type="match status" value="1"/>
</dbReference>
<dbReference type="OrthoDB" id="3210113at2"/>
<organism evidence="1 2">
    <name type="scientific">Saccharopolyspora erythraea (strain ATCC 11635 / DSM 40517 / JCM 4748 / NBRC 13426 / NCIMB 8594 / NRRL 2338)</name>
    <dbReference type="NCBI Taxonomy" id="405948"/>
    <lineage>
        <taxon>Bacteria</taxon>
        <taxon>Bacillati</taxon>
        <taxon>Actinomycetota</taxon>
        <taxon>Actinomycetes</taxon>
        <taxon>Pseudonocardiales</taxon>
        <taxon>Pseudonocardiaceae</taxon>
        <taxon>Saccharopolyspora</taxon>
    </lineage>
</organism>
<dbReference type="Gene3D" id="3.40.50.1820">
    <property type="entry name" value="alpha/beta hydrolase"/>
    <property type="match status" value="1"/>
</dbReference>
<keyword evidence="2" id="KW-1185">Reference proteome</keyword>
<dbReference type="AlphaFoldDB" id="A4FGK3"/>
<dbReference type="SUPFAM" id="SSF53474">
    <property type="entry name" value="alpha/beta-Hydrolases"/>
    <property type="match status" value="1"/>
</dbReference>
<dbReference type="KEGG" id="sen:SACE_3907"/>
<gene>
    <name evidence="1" type="ordered locus">SACE_3907</name>
</gene>
<dbReference type="InterPro" id="IPR029058">
    <property type="entry name" value="AB_hydrolase_fold"/>
</dbReference>
<evidence type="ECO:0008006" key="3">
    <source>
        <dbReference type="Google" id="ProtNLM"/>
    </source>
</evidence>
<proteinExistence type="predicted"/>
<dbReference type="RefSeq" id="WP_009944843.1">
    <property type="nucleotide sequence ID" value="NC_009142.1"/>
</dbReference>
<dbReference type="HOGENOM" id="CLU_059519_1_0_11"/>
<dbReference type="eggNOG" id="COG0627">
    <property type="taxonomic scope" value="Bacteria"/>
</dbReference>